<keyword evidence="2" id="KW-1185">Reference proteome</keyword>
<name>A0ABR6WAU9_9BACT</name>
<accession>A0ABR6WAU9</accession>
<protein>
    <submittedName>
        <fullName evidence="1">Uncharacterized protein</fullName>
    </submittedName>
</protein>
<evidence type="ECO:0000313" key="1">
    <source>
        <dbReference type="EMBL" id="MBC3793045.1"/>
    </source>
</evidence>
<proteinExistence type="predicted"/>
<sequence>MNKVLGITRSSVTHQRINSLPALACQFAQRFHACIPFIAELPGSPVAGRSGIDRPAVCLIAVQHFPVSQ</sequence>
<dbReference type="RefSeq" id="WP_186738833.1">
    <property type="nucleotide sequence ID" value="NZ_VFIA01000022.1"/>
</dbReference>
<reference evidence="1 2" key="1">
    <citation type="submission" date="2019-06" db="EMBL/GenBank/DDBJ databases">
        <title>Spirosoma utsteinense sp. nov. isolated from Antarctic ice-free soils.</title>
        <authorList>
            <person name="Tahon G."/>
        </authorList>
    </citation>
    <scope>NUCLEOTIDE SEQUENCE [LARGE SCALE GENOMIC DNA]</scope>
    <source>
        <strain evidence="1 2">LMG 31447</strain>
    </source>
</reference>
<organism evidence="1 2">
    <name type="scientific">Spirosoma utsteinense</name>
    <dbReference type="NCBI Taxonomy" id="2585773"/>
    <lineage>
        <taxon>Bacteria</taxon>
        <taxon>Pseudomonadati</taxon>
        <taxon>Bacteroidota</taxon>
        <taxon>Cytophagia</taxon>
        <taxon>Cytophagales</taxon>
        <taxon>Cytophagaceae</taxon>
        <taxon>Spirosoma</taxon>
    </lineage>
</organism>
<gene>
    <name evidence="1" type="ORF">FH603_3561</name>
</gene>
<dbReference type="Proteomes" id="UP000700732">
    <property type="component" value="Unassembled WGS sequence"/>
</dbReference>
<dbReference type="EMBL" id="VFIA01000022">
    <property type="protein sequence ID" value="MBC3793045.1"/>
    <property type="molecule type" value="Genomic_DNA"/>
</dbReference>
<comment type="caution">
    <text evidence="1">The sequence shown here is derived from an EMBL/GenBank/DDBJ whole genome shotgun (WGS) entry which is preliminary data.</text>
</comment>
<evidence type="ECO:0000313" key="2">
    <source>
        <dbReference type="Proteomes" id="UP000700732"/>
    </source>
</evidence>